<evidence type="ECO:0000313" key="1">
    <source>
        <dbReference type="EMBL" id="QOV91462.1"/>
    </source>
</evidence>
<dbReference type="NCBIfam" id="TIGR04256">
    <property type="entry name" value="GxxExxY"/>
    <property type="match status" value="1"/>
</dbReference>
<keyword evidence="2" id="KW-1185">Reference proteome</keyword>
<organism evidence="1 2">
    <name type="scientific">Humisphaera borealis</name>
    <dbReference type="NCBI Taxonomy" id="2807512"/>
    <lineage>
        <taxon>Bacteria</taxon>
        <taxon>Pseudomonadati</taxon>
        <taxon>Planctomycetota</taxon>
        <taxon>Phycisphaerae</taxon>
        <taxon>Tepidisphaerales</taxon>
        <taxon>Tepidisphaeraceae</taxon>
        <taxon>Humisphaera</taxon>
    </lineage>
</organism>
<protein>
    <submittedName>
        <fullName evidence="1">GxxExxY protein</fullName>
    </submittedName>
</protein>
<sequence>MHRDEHRLNQLTGAIIGCAFRVANRVRCGFFEKVDENALCVELRKAGLKFEQQARFAIMYDGVVVGEYVADLIVEHTVLLEVKAVKTLDEIHMAQCINYLSATGLPVCLLMNFVKPDLEYKRVRGNGRRIE</sequence>
<dbReference type="EMBL" id="CP063458">
    <property type="protein sequence ID" value="QOV91462.1"/>
    <property type="molecule type" value="Genomic_DNA"/>
</dbReference>
<dbReference type="Proteomes" id="UP000593765">
    <property type="component" value="Chromosome"/>
</dbReference>
<reference evidence="1 2" key="1">
    <citation type="submission" date="2020-10" db="EMBL/GenBank/DDBJ databases">
        <title>Wide distribution of Phycisphaera-like planctomycetes from WD2101 soil group in peatlands and genome analysis of the first cultivated representative.</title>
        <authorList>
            <person name="Dedysh S.N."/>
            <person name="Beletsky A.V."/>
            <person name="Ivanova A."/>
            <person name="Kulichevskaya I.S."/>
            <person name="Suzina N.E."/>
            <person name="Philippov D.A."/>
            <person name="Rakitin A.L."/>
            <person name="Mardanov A.V."/>
            <person name="Ravin N.V."/>
        </authorList>
    </citation>
    <scope>NUCLEOTIDE SEQUENCE [LARGE SCALE GENOMIC DNA]</scope>
    <source>
        <strain evidence="1 2">M1803</strain>
    </source>
</reference>
<dbReference type="PROSITE" id="PS51257">
    <property type="entry name" value="PROKAR_LIPOPROTEIN"/>
    <property type="match status" value="1"/>
</dbReference>
<dbReference type="Pfam" id="PF13366">
    <property type="entry name" value="PDDEXK_3"/>
    <property type="match status" value="1"/>
</dbReference>
<name>A0A7M2X1Z5_9BACT</name>
<dbReference type="AlphaFoldDB" id="A0A7M2X1Z5"/>
<proteinExistence type="predicted"/>
<dbReference type="InterPro" id="IPR026350">
    <property type="entry name" value="GxxExxY"/>
</dbReference>
<evidence type="ECO:0000313" key="2">
    <source>
        <dbReference type="Proteomes" id="UP000593765"/>
    </source>
</evidence>
<dbReference type="RefSeq" id="WP_206294750.1">
    <property type="nucleotide sequence ID" value="NZ_CP063458.1"/>
</dbReference>
<dbReference type="KEGG" id="hbs:IPV69_08945"/>
<accession>A0A7M2X1Z5</accession>
<gene>
    <name evidence="1" type="ORF">IPV69_08945</name>
</gene>